<reference evidence="1" key="1">
    <citation type="submission" date="2020-10" db="EMBL/GenBank/DDBJ databases">
        <authorList>
            <person name="Gilroy R."/>
        </authorList>
    </citation>
    <scope>NUCLEOTIDE SEQUENCE</scope>
    <source>
        <strain evidence="1">11159</strain>
    </source>
</reference>
<sequence length="75" mass="8816">MNAGLYDELHAYGFDLTFILDKNLNLISSTYSTIIDVPVYIINKVHYFNDIEQTMTTYYYRSDSEENFIGYNLLP</sequence>
<gene>
    <name evidence="1" type="ORF">IAC58_00555</name>
</gene>
<dbReference type="Proteomes" id="UP000823613">
    <property type="component" value="Unassembled WGS sequence"/>
</dbReference>
<evidence type="ECO:0000313" key="1">
    <source>
        <dbReference type="EMBL" id="MBO8427040.1"/>
    </source>
</evidence>
<name>A0A9D9GTU6_9BACL</name>
<organism evidence="1 2">
    <name type="scientific">Candidatus Onthovivens merdipullorum</name>
    <dbReference type="NCBI Taxonomy" id="2840889"/>
    <lineage>
        <taxon>Bacteria</taxon>
        <taxon>Bacillati</taxon>
        <taxon>Bacillota</taxon>
        <taxon>Bacilli</taxon>
        <taxon>Bacillales</taxon>
        <taxon>Candidatus Onthovivens</taxon>
    </lineage>
</organism>
<protein>
    <submittedName>
        <fullName evidence="1">Uncharacterized protein</fullName>
    </submittedName>
</protein>
<accession>A0A9D9GTU6</accession>
<comment type="caution">
    <text evidence="1">The sequence shown here is derived from an EMBL/GenBank/DDBJ whole genome shotgun (WGS) entry which is preliminary data.</text>
</comment>
<reference evidence="1" key="2">
    <citation type="journal article" date="2021" name="PeerJ">
        <title>Extensive microbial diversity within the chicken gut microbiome revealed by metagenomics and culture.</title>
        <authorList>
            <person name="Gilroy R."/>
            <person name="Ravi A."/>
            <person name="Getino M."/>
            <person name="Pursley I."/>
            <person name="Horton D.L."/>
            <person name="Alikhan N.F."/>
            <person name="Baker D."/>
            <person name="Gharbi K."/>
            <person name="Hall N."/>
            <person name="Watson M."/>
            <person name="Adriaenssens E.M."/>
            <person name="Foster-Nyarko E."/>
            <person name="Jarju S."/>
            <person name="Secka A."/>
            <person name="Antonio M."/>
            <person name="Oren A."/>
            <person name="Chaudhuri R.R."/>
            <person name="La Ragione R."/>
            <person name="Hildebrand F."/>
            <person name="Pallen M.J."/>
        </authorList>
    </citation>
    <scope>NUCLEOTIDE SEQUENCE</scope>
    <source>
        <strain evidence="1">11159</strain>
    </source>
</reference>
<proteinExistence type="predicted"/>
<evidence type="ECO:0000313" key="2">
    <source>
        <dbReference type="Proteomes" id="UP000823613"/>
    </source>
</evidence>
<dbReference type="AlphaFoldDB" id="A0A9D9GTU6"/>
<dbReference type="EMBL" id="JADIMY010000010">
    <property type="protein sequence ID" value="MBO8427040.1"/>
    <property type="molecule type" value="Genomic_DNA"/>
</dbReference>